<gene>
    <name evidence="1" type="ORF">SAP269_02150</name>
</gene>
<reference evidence="2" key="1">
    <citation type="journal article" date="2024" name="FEMS Microbiol. Lett.">
        <title>Genomic insights into Spiroplasma endosymbionts that induce male-killing and protective phenotypes in the pea aphid.</title>
        <authorList>
            <person name="Arai H."/>
            <person name="Legeai F."/>
            <person name="Kageyama D."/>
            <person name="Sugio A."/>
            <person name="Simon J.C."/>
        </authorList>
    </citation>
    <scope>NUCLEOTIDE SEQUENCE [LARGE SCALE GENOMIC DNA]</scope>
    <source>
        <strain evidence="2">sAp269</strain>
    </source>
</reference>
<organism evidence="1 2">
    <name type="scientific">Spiroplasma ixodetis</name>
    <dbReference type="NCBI Taxonomy" id="2141"/>
    <lineage>
        <taxon>Bacteria</taxon>
        <taxon>Bacillati</taxon>
        <taxon>Mycoplasmatota</taxon>
        <taxon>Mollicutes</taxon>
        <taxon>Entomoplasmatales</taxon>
        <taxon>Spiroplasmataceae</taxon>
        <taxon>Spiroplasma</taxon>
    </lineage>
</organism>
<name>A0ABN7BRV9_9MOLU</name>
<sequence length="260" mass="29549">MIPKINHQLIKTVWKSTGEIEKDFTQNKDLQFRVCPFTIILGAINSTETGYKQPTSIPNDYTSFSKIFTGRKAIQAVWDHSYYPIQNKDNPDEAYKQLQIGDVFYGNILSDQLGITYSATPNDNSFIQEQAIKNVVINIPNEKKNFSFINNIVSNLYKLYMIPEINKVINTDKSIKVDRQWYILEVASKTYNNENKELAYIQCTFSSLNDKLAHSGLAINQYVQLGAPADPVALPALDENNNIILDSNYLTPLPVTHCQV</sequence>
<keyword evidence="2" id="KW-1185">Reference proteome</keyword>
<dbReference type="RefSeq" id="WP_353306463.1">
    <property type="nucleotide sequence ID" value="NZ_AP028955.1"/>
</dbReference>
<protein>
    <submittedName>
        <fullName evidence="1">Uncharacterized protein</fullName>
    </submittedName>
</protein>
<evidence type="ECO:0000313" key="2">
    <source>
        <dbReference type="Proteomes" id="UP001473424"/>
    </source>
</evidence>
<accession>A0ABN7BRV9</accession>
<proteinExistence type="predicted"/>
<dbReference type="EMBL" id="AP028955">
    <property type="protein sequence ID" value="BET37626.1"/>
    <property type="molecule type" value="Genomic_DNA"/>
</dbReference>
<evidence type="ECO:0000313" key="1">
    <source>
        <dbReference type="EMBL" id="BET37626.1"/>
    </source>
</evidence>
<dbReference type="Proteomes" id="UP001473424">
    <property type="component" value="Chromosome"/>
</dbReference>